<dbReference type="STRING" id="1798508.A3A35_01975"/>
<keyword evidence="3" id="KW-0732">Signal</keyword>
<dbReference type="Pfam" id="PF12974">
    <property type="entry name" value="Phosphonate-bd"/>
    <property type="match status" value="1"/>
</dbReference>
<evidence type="ECO:0000313" key="5">
    <source>
        <dbReference type="Proteomes" id="UP000179115"/>
    </source>
</evidence>
<reference evidence="4 5" key="1">
    <citation type="journal article" date="2016" name="Nat. Commun.">
        <title>Thousands of microbial genomes shed light on interconnected biogeochemical processes in an aquifer system.</title>
        <authorList>
            <person name="Anantharaman K."/>
            <person name="Brown C.T."/>
            <person name="Hug L.A."/>
            <person name="Sharon I."/>
            <person name="Castelle C.J."/>
            <person name="Probst A.J."/>
            <person name="Thomas B.C."/>
            <person name="Singh A."/>
            <person name="Wilkins M.J."/>
            <person name="Karaoz U."/>
            <person name="Brodie E.L."/>
            <person name="Williams K.H."/>
            <person name="Hubbard S.S."/>
            <person name="Banfield J.F."/>
        </authorList>
    </citation>
    <scope>NUCLEOTIDE SEQUENCE [LARGE SCALE GENOMIC DNA]</scope>
</reference>
<dbReference type="AlphaFoldDB" id="A0A1F6EDM0"/>
<accession>A0A1F6EDM0</accession>
<dbReference type="GO" id="GO:0042597">
    <property type="term" value="C:periplasmic space"/>
    <property type="evidence" value="ECO:0007669"/>
    <property type="project" value="UniProtKB-SubCell"/>
</dbReference>
<evidence type="ECO:0000313" key="4">
    <source>
        <dbReference type="EMBL" id="OGG71746.1"/>
    </source>
</evidence>
<proteinExistence type="inferred from homology"/>
<dbReference type="EMBL" id="MFLV01000010">
    <property type="protein sequence ID" value="OGG71746.1"/>
    <property type="molecule type" value="Genomic_DNA"/>
</dbReference>
<comment type="caution">
    <text evidence="4">The sequence shown here is derived from an EMBL/GenBank/DDBJ whole genome shotgun (WGS) entry which is preliminary data.</text>
</comment>
<comment type="similarity">
    <text evidence="2">Belongs to the bacterial solute-binding protein SsuA/TauA family.</text>
</comment>
<sequence length="342" mass="38112">MQSPMKRNLVLLAVALLIAFGGYTYWQSTQSLTKLTYPTAIGASAEIVIKIMKFYGIDRKHGLDVEPIALNPTELERQEFSGELEGILIMSPLSAARLTLEGRPMKILAPLTYMPYSIAVRTDSSIATLSDLKGKKVGILPKVVDAYKSIAIIFRSAGIDPDRDLLSAYGSIPEMIALLAEGEVDATLVSYPGAAGLFASGQYASIAKLEKLWETNEGGLPHPFIFHTVFADWYEQPQNRDTARRFFDAYFETIELMRTRPEVMTEDTNPSIKEYLERNNLTSETAKQIVRNEMTAFLPVNWSDRDVVAIEHLFDIAEKFGYLPQSAPKDIIVSPSEFKASL</sequence>
<name>A0A1F6EDM0_9BACT</name>
<dbReference type="PANTHER" id="PTHR30024:SF47">
    <property type="entry name" value="TAURINE-BINDING PERIPLASMIC PROTEIN"/>
    <property type="match status" value="1"/>
</dbReference>
<evidence type="ECO:0000256" key="3">
    <source>
        <dbReference type="ARBA" id="ARBA00022729"/>
    </source>
</evidence>
<dbReference type="Gene3D" id="3.40.190.10">
    <property type="entry name" value="Periplasmic binding protein-like II"/>
    <property type="match status" value="2"/>
</dbReference>
<dbReference type="PANTHER" id="PTHR30024">
    <property type="entry name" value="ALIPHATIC SULFONATES-BINDING PROTEIN-RELATED"/>
    <property type="match status" value="1"/>
</dbReference>
<protein>
    <recommendedName>
        <fullName evidence="6">SsuA/THI5-like domain-containing protein</fullName>
    </recommendedName>
</protein>
<comment type="subcellular location">
    <subcellularLocation>
        <location evidence="1">Periplasm</location>
    </subcellularLocation>
</comment>
<dbReference type="Proteomes" id="UP000179115">
    <property type="component" value="Unassembled WGS sequence"/>
</dbReference>
<organism evidence="4 5">
    <name type="scientific">Candidatus Kaiserbacteria bacterium RIFCSPLOWO2_01_FULL_51_21</name>
    <dbReference type="NCBI Taxonomy" id="1798508"/>
    <lineage>
        <taxon>Bacteria</taxon>
        <taxon>Candidatus Kaiseribacteriota</taxon>
    </lineage>
</organism>
<evidence type="ECO:0000256" key="1">
    <source>
        <dbReference type="ARBA" id="ARBA00004418"/>
    </source>
</evidence>
<evidence type="ECO:0000256" key="2">
    <source>
        <dbReference type="ARBA" id="ARBA00010742"/>
    </source>
</evidence>
<gene>
    <name evidence="4" type="ORF">A3A35_01975</name>
</gene>
<dbReference type="SUPFAM" id="SSF53850">
    <property type="entry name" value="Periplasmic binding protein-like II"/>
    <property type="match status" value="1"/>
</dbReference>
<evidence type="ECO:0008006" key="6">
    <source>
        <dbReference type="Google" id="ProtNLM"/>
    </source>
</evidence>